<name>A0AA97AQQ2_LEPBY</name>
<gene>
    <name evidence="1" type="ORF">Q2T42_02700</name>
</gene>
<dbReference type="EMBL" id="CP130144">
    <property type="protein sequence ID" value="WNZ46747.1"/>
    <property type="molecule type" value="Genomic_DNA"/>
</dbReference>
<organism evidence="1">
    <name type="scientific">Leptolyngbya boryana CZ1</name>
    <dbReference type="NCBI Taxonomy" id="3060204"/>
    <lineage>
        <taxon>Bacteria</taxon>
        <taxon>Bacillati</taxon>
        <taxon>Cyanobacteriota</taxon>
        <taxon>Cyanophyceae</taxon>
        <taxon>Leptolyngbyales</taxon>
        <taxon>Leptolyngbyaceae</taxon>
        <taxon>Leptolyngbya group</taxon>
        <taxon>Leptolyngbya</taxon>
    </lineage>
</organism>
<reference evidence="1" key="1">
    <citation type="journal article" date="2023" name="Plants (Basel)">
        <title>Genomic Analysis of Leptolyngbya boryana CZ1 Reveals Efficient Carbon Fixation Modules.</title>
        <authorList>
            <person name="Bai X."/>
            <person name="Wang H."/>
            <person name="Cheng W."/>
            <person name="Wang J."/>
            <person name="Ma M."/>
            <person name="Hu H."/>
            <person name="Song Z."/>
            <person name="Ma H."/>
            <person name="Fan Y."/>
            <person name="Du C."/>
            <person name="Xu J."/>
        </authorList>
    </citation>
    <scope>NUCLEOTIDE SEQUENCE</scope>
    <source>
        <strain evidence="1">CZ1</strain>
    </source>
</reference>
<reference evidence="1" key="2">
    <citation type="submission" date="2023-07" db="EMBL/GenBank/DDBJ databases">
        <authorList>
            <person name="Bai X.-H."/>
            <person name="Wang H.-H."/>
            <person name="Wang J."/>
            <person name="Ma M.-Y."/>
            <person name="Hu H.-H."/>
            <person name="Song Z.-L."/>
            <person name="Ma H.-G."/>
            <person name="Fan Y."/>
            <person name="Du C.-Y."/>
            <person name="Xu J.-C."/>
        </authorList>
    </citation>
    <scope>NUCLEOTIDE SEQUENCE</scope>
    <source>
        <strain evidence="1">CZ1</strain>
    </source>
</reference>
<protein>
    <submittedName>
        <fullName evidence="1">Uncharacterized protein</fullName>
    </submittedName>
</protein>
<proteinExistence type="predicted"/>
<evidence type="ECO:0000313" key="1">
    <source>
        <dbReference type="EMBL" id="WNZ46747.1"/>
    </source>
</evidence>
<dbReference type="RefSeq" id="WP_017288888.1">
    <property type="nucleotide sequence ID" value="NZ_CP130144.1"/>
</dbReference>
<sequence length="50" mass="6070">MALSKVEFELEKMRSRIVFFSKIQVEVVKKERSYSTVRSLFTIYLLNLRR</sequence>
<dbReference type="AlphaFoldDB" id="A0AA97AQQ2"/>
<accession>A0AA97AQQ2</accession>